<protein>
    <recommendedName>
        <fullName evidence="2">DUF551 domain-containing protein</fullName>
    </recommendedName>
</protein>
<organism evidence="3">
    <name type="scientific">uncultured Caudovirales phage</name>
    <dbReference type="NCBI Taxonomy" id="2100421"/>
    <lineage>
        <taxon>Viruses</taxon>
        <taxon>Duplodnaviria</taxon>
        <taxon>Heunggongvirae</taxon>
        <taxon>Uroviricota</taxon>
        <taxon>Caudoviricetes</taxon>
        <taxon>Peduoviridae</taxon>
        <taxon>Maltschvirus</taxon>
        <taxon>Maltschvirus maltsch</taxon>
    </lineage>
</organism>
<evidence type="ECO:0000259" key="2">
    <source>
        <dbReference type="Pfam" id="PF04448"/>
    </source>
</evidence>
<sequence length="100" mass="11880">MEWINVKDRLPSNYKRILIYGICTCGRCHKYKEVFEVHIDYYHKQYVYGEYDCSVEYEYWMLLPEPPNTSANPQNSCIQDKPSDSEQTSSAQPFDMHPLC</sequence>
<feature type="domain" description="DUF551" evidence="2">
    <location>
        <begin position="2"/>
        <end position="68"/>
    </location>
</feature>
<dbReference type="InterPro" id="IPR007539">
    <property type="entry name" value="DUF551"/>
</dbReference>
<feature type="region of interest" description="Disordered" evidence="1">
    <location>
        <begin position="69"/>
        <end position="100"/>
    </location>
</feature>
<accession>A0A6J5KW80</accession>
<gene>
    <name evidence="3" type="ORF">UFOVP80_48</name>
</gene>
<reference evidence="3" key="1">
    <citation type="submission" date="2020-04" db="EMBL/GenBank/DDBJ databases">
        <authorList>
            <person name="Chiriac C."/>
            <person name="Salcher M."/>
            <person name="Ghai R."/>
            <person name="Kavagutti S V."/>
        </authorList>
    </citation>
    <scope>NUCLEOTIDE SEQUENCE</scope>
</reference>
<proteinExistence type="predicted"/>
<name>A0A6J5KW80_9CAUD</name>
<feature type="compositionally biased region" description="Polar residues" evidence="1">
    <location>
        <begin position="69"/>
        <end position="78"/>
    </location>
</feature>
<evidence type="ECO:0000313" key="3">
    <source>
        <dbReference type="EMBL" id="CAB4126684.1"/>
    </source>
</evidence>
<dbReference type="Pfam" id="PF04448">
    <property type="entry name" value="DUF551"/>
    <property type="match status" value="1"/>
</dbReference>
<evidence type="ECO:0000256" key="1">
    <source>
        <dbReference type="SAM" id="MobiDB-lite"/>
    </source>
</evidence>
<dbReference type="EMBL" id="LR796205">
    <property type="protein sequence ID" value="CAB4126684.1"/>
    <property type="molecule type" value="Genomic_DNA"/>
</dbReference>